<proteinExistence type="predicted"/>
<name>A0A6G0TLZ4_APHGL</name>
<evidence type="ECO:0000313" key="2">
    <source>
        <dbReference type="Proteomes" id="UP000475862"/>
    </source>
</evidence>
<organism evidence="1 2">
    <name type="scientific">Aphis glycines</name>
    <name type="common">Soybean aphid</name>
    <dbReference type="NCBI Taxonomy" id="307491"/>
    <lineage>
        <taxon>Eukaryota</taxon>
        <taxon>Metazoa</taxon>
        <taxon>Ecdysozoa</taxon>
        <taxon>Arthropoda</taxon>
        <taxon>Hexapoda</taxon>
        <taxon>Insecta</taxon>
        <taxon>Pterygota</taxon>
        <taxon>Neoptera</taxon>
        <taxon>Paraneoptera</taxon>
        <taxon>Hemiptera</taxon>
        <taxon>Sternorrhyncha</taxon>
        <taxon>Aphidomorpha</taxon>
        <taxon>Aphidoidea</taxon>
        <taxon>Aphididae</taxon>
        <taxon>Aphidini</taxon>
        <taxon>Aphis</taxon>
        <taxon>Aphis</taxon>
    </lineage>
</organism>
<dbReference type="AlphaFoldDB" id="A0A6G0TLZ4"/>
<dbReference type="Proteomes" id="UP000475862">
    <property type="component" value="Unassembled WGS sequence"/>
</dbReference>
<keyword evidence="2" id="KW-1185">Reference proteome</keyword>
<sequence length="208" mass="24095">MYSRHNFKFVVTCNKAYEVMDMVDYIVTNTVTCEHSLCSRLNIESWSLKRDIHSEQFNTTLVNNSRFIFMLVTCKINFDTLEPQRASLILIQNNFQSKMKIINHKTIIVPEYTGKMKSVRIRGLIVLTLFIILDIASACEYPLVNIHLYDNGPLDSLFGSWNNIIMTTDRRDQNNLSDLVKASNIFTTCKEDGKKSQRIFFKACPDCK</sequence>
<reference evidence="1 2" key="1">
    <citation type="submission" date="2019-08" db="EMBL/GenBank/DDBJ databases">
        <title>The genome of the soybean aphid Biotype 1, its phylome, world population structure and adaptation to the North American continent.</title>
        <authorList>
            <person name="Giordano R."/>
            <person name="Donthu R.K."/>
            <person name="Hernandez A.G."/>
            <person name="Wright C.L."/>
            <person name="Zimin A.V."/>
        </authorList>
    </citation>
    <scope>NUCLEOTIDE SEQUENCE [LARGE SCALE GENOMIC DNA]</scope>
    <source>
        <tissue evidence="1">Whole aphids</tissue>
    </source>
</reference>
<protein>
    <submittedName>
        <fullName evidence="1">Uncharacterized protein</fullName>
    </submittedName>
</protein>
<accession>A0A6G0TLZ4</accession>
<evidence type="ECO:0000313" key="1">
    <source>
        <dbReference type="EMBL" id="KAE9535261.1"/>
    </source>
</evidence>
<dbReference type="EMBL" id="VYZN01000026">
    <property type="protein sequence ID" value="KAE9535261.1"/>
    <property type="molecule type" value="Genomic_DNA"/>
</dbReference>
<gene>
    <name evidence="1" type="ORF">AGLY_007994</name>
</gene>
<comment type="caution">
    <text evidence="1">The sequence shown here is derived from an EMBL/GenBank/DDBJ whole genome shotgun (WGS) entry which is preliminary data.</text>
</comment>